<dbReference type="AlphaFoldDB" id="A0A7G9GWQ7"/>
<name>A0A7G9GWQ7_9FUSO</name>
<dbReference type="Proteomes" id="UP000515913">
    <property type="component" value="Chromosome"/>
</dbReference>
<dbReference type="EMBL" id="CP060637">
    <property type="protein sequence ID" value="QNM15239.1"/>
    <property type="molecule type" value="Genomic_DNA"/>
</dbReference>
<evidence type="ECO:0008006" key="3">
    <source>
        <dbReference type="Google" id="ProtNLM"/>
    </source>
</evidence>
<dbReference type="RefSeq" id="WP_101473651.1">
    <property type="nucleotide sequence ID" value="NZ_CP060637.1"/>
</dbReference>
<proteinExistence type="predicted"/>
<keyword evidence="2" id="KW-1185">Reference proteome</keyword>
<reference evidence="1 2" key="1">
    <citation type="submission" date="2020-08" db="EMBL/GenBank/DDBJ databases">
        <authorList>
            <person name="Liu C."/>
            <person name="Sun Q."/>
        </authorList>
    </citation>
    <scope>NUCLEOTIDE SEQUENCE [LARGE SCALE GENOMIC DNA]</scope>
    <source>
        <strain evidence="1 2">NSJ-57</strain>
    </source>
</reference>
<gene>
    <name evidence="1" type="ORF">H9Q81_10075</name>
</gene>
<evidence type="ECO:0000313" key="2">
    <source>
        <dbReference type="Proteomes" id="UP000515913"/>
    </source>
</evidence>
<protein>
    <recommendedName>
        <fullName evidence="3">MarR family transcriptional regulator</fullName>
    </recommendedName>
</protein>
<accession>A0A7G9GWQ7</accession>
<sequence>MNLEEKVFRALLDFEAQGDIYEEKEKVILGCMANGTEIEKVKKHLTTLELEEILKEHSLDEINSAVQRLTEKDFIKCRKISETTGRYFYELLNSQCDLEEFLEG</sequence>
<dbReference type="KEGG" id="fho:H9Q81_10075"/>
<organism evidence="1 2">
    <name type="scientific">Fusobacterium hominis</name>
    <dbReference type="NCBI Taxonomy" id="2764326"/>
    <lineage>
        <taxon>Bacteria</taxon>
        <taxon>Fusobacteriati</taxon>
        <taxon>Fusobacteriota</taxon>
        <taxon>Fusobacteriia</taxon>
        <taxon>Fusobacteriales</taxon>
        <taxon>Fusobacteriaceae</taxon>
        <taxon>Fusobacterium</taxon>
    </lineage>
</organism>
<evidence type="ECO:0000313" key="1">
    <source>
        <dbReference type="EMBL" id="QNM15239.1"/>
    </source>
</evidence>